<dbReference type="PANTHER" id="PTHR21181">
    <property type="match status" value="1"/>
</dbReference>
<comment type="subcellular location">
    <subcellularLocation>
        <location evidence="1">Membrane</location>
    </subcellularLocation>
</comment>
<evidence type="ECO:0000256" key="3">
    <source>
        <dbReference type="SAM" id="Phobius"/>
    </source>
</evidence>
<evidence type="ECO:0000256" key="1">
    <source>
        <dbReference type="ARBA" id="ARBA00004370"/>
    </source>
</evidence>
<keyword evidence="5" id="KW-1185">Reference proteome</keyword>
<dbReference type="AlphaFoldDB" id="A0A8T0GD82"/>
<accession>A0A8T0GD82</accession>
<dbReference type="EMBL" id="CM026432">
    <property type="protein sequence ID" value="KAG0555788.1"/>
    <property type="molecule type" value="Genomic_DNA"/>
</dbReference>
<keyword evidence="3" id="KW-1133">Transmembrane helix</keyword>
<feature type="transmembrane region" description="Helical" evidence="3">
    <location>
        <begin position="46"/>
        <end position="70"/>
    </location>
</feature>
<gene>
    <name evidence="4" type="ORF">KC19_11G002900</name>
</gene>
<keyword evidence="2 3" id="KW-0472">Membrane</keyword>
<dbReference type="Proteomes" id="UP000822688">
    <property type="component" value="Chromosome 11"/>
</dbReference>
<evidence type="ECO:0000313" key="5">
    <source>
        <dbReference type="Proteomes" id="UP000822688"/>
    </source>
</evidence>
<evidence type="ECO:0000256" key="2">
    <source>
        <dbReference type="ARBA" id="ARBA00023136"/>
    </source>
</evidence>
<evidence type="ECO:0000313" key="4">
    <source>
        <dbReference type="EMBL" id="KAG0555788.1"/>
    </source>
</evidence>
<organism evidence="4 5">
    <name type="scientific">Ceratodon purpureus</name>
    <name type="common">Fire moss</name>
    <name type="synonym">Dicranum purpureum</name>
    <dbReference type="NCBI Taxonomy" id="3225"/>
    <lineage>
        <taxon>Eukaryota</taxon>
        <taxon>Viridiplantae</taxon>
        <taxon>Streptophyta</taxon>
        <taxon>Embryophyta</taxon>
        <taxon>Bryophyta</taxon>
        <taxon>Bryophytina</taxon>
        <taxon>Bryopsida</taxon>
        <taxon>Dicranidae</taxon>
        <taxon>Pseudoditrichales</taxon>
        <taxon>Ditrichaceae</taxon>
        <taxon>Ceratodon</taxon>
    </lineage>
</organism>
<sequence length="107" mass="11807">MGRVDFIIGLVGALLLAHAAVSTVLYRSALKIREEDFTYPPPQVLVEVALSLALCFWAALKVPGAFLPILPDAKENRVTKLPVNGDFMIFNHRGKIFLPELVEAKFS</sequence>
<keyword evidence="3" id="KW-0812">Transmembrane</keyword>
<dbReference type="OrthoDB" id="44756at2759"/>
<protein>
    <recommendedName>
        <fullName evidence="6">Membrane magnesium transporter</fullName>
    </recommendedName>
</protein>
<name>A0A8T0GD82_CERPU</name>
<dbReference type="GO" id="GO:0005769">
    <property type="term" value="C:early endosome"/>
    <property type="evidence" value="ECO:0007669"/>
    <property type="project" value="TreeGrafter"/>
</dbReference>
<dbReference type="GO" id="GO:0022890">
    <property type="term" value="F:inorganic cation transmembrane transporter activity"/>
    <property type="evidence" value="ECO:0007669"/>
    <property type="project" value="TreeGrafter"/>
</dbReference>
<proteinExistence type="predicted"/>
<dbReference type="GO" id="GO:0072546">
    <property type="term" value="C:EMC complex"/>
    <property type="evidence" value="ECO:0007669"/>
    <property type="project" value="TreeGrafter"/>
</dbReference>
<dbReference type="GO" id="GO:0005886">
    <property type="term" value="C:plasma membrane"/>
    <property type="evidence" value="ECO:0007669"/>
    <property type="project" value="TreeGrafter"/>
</dbReference>
<dbReference type="PANTHER" id="PTHR21181:SF7">
    <property type="entry name" value="ER MEMBRANE PROTEIN COMPLEX SUBUNIT 5"/>
    <property type="match status" value="1"/>
</dbReference>
<evidence type="ECO:0008006" key="6">
    <source>
        <dbReference type="Google" id="ProtNLM"/>
    </source>
</evidence>
<comment type="caution">
    <text evidence="4">The sequence shown here is derived from an EMBL/GenBank/DDBJ whole genome shotgun (WGS) entry which is preliminary data.</text>
</comment>
<dbReference type="GO" id="GO:0005794">
    <property type="term" value="C:Golgi apparatus"/>
    <property type="evidence" value="ECO:0007669"/>
    <property type="project" value="TreeGrafter"/>
</dbReference>
<reference evidence="4 5" key="1">
    <citation type="submission" date="2020-06" db="EMBL/GenBank/DDBJ databases">
        <title>WGS assembly of Ceratodon purpureus strain R40.</title>
        <authorList>
            <person name="Carey S.B."/>
            <person name="Jenkins J."/>
            <person name="Shu S."/>
            <person name="Lovell J.T."/>
            <person name="Sreedasyam A."/>
            <person name="Maumus F."/>
            <person name="Tiley G.P."/>
            <person name="Fernandez-Pozo N."/>
            <person name="Barry K."/>
            <person name="Chen C."/>
            <person name="Wang M."/>
            <person name="Lipzen A."/>
            <person name="Daum C."/>
            <person name="Saski C.A."/>
            <person name="Payton A.C."/>
            <person name="Mcbreen J.C."/>
            <person name="Conrad R.E."/>
            <person name="Kollar L.M."/>
            <person name="Olsson S."/>
            <person name="Huttunen S."/>
            <person name="Landis J.B."/>
            <person name="Wickett N.J."/>
            <person name="Johnson M.G."/>
            <person name="Rensing S.A."/>
            <person name="Grimwood J."/>
            <person name="Schmutz J."/>
            <person name="Mcdaniel S.F."/>
        </authorList>
    </citation>
    <scope>NUCLEOTIDE SEQUENCE [LARGE SCALE GENOMIC DNA]</scope>
    <source>
        <strain evidence="4 5">R40</strain>
    </source>
</reference>